<name>A0ABW7MNU2_9FLAO</name>
<evidence type="ECO:0000313" key="2">
    <source>
        <dbReference type="Proteomes" id="UP001610104"/>
    </source>
</evidence>
<sequence>MIKQLRFFTFVLAITLIGCQEDSFVETNIVVPQAPTGLKYASVVSAREFGVVITAPPTYNSYGAIPVFEIVAVRDSNGTVLNQSDVDAYFSILNATEETVNIEEEDGTIIQYKVLNTDDIGRIRIDNNNPLAEGKYYFDIKMISNFDNQFLESTFANVFELYLGPALASGLLYIPGGQNLLTSGNNKTTEPIVFGANPDYRFVLADNQDKFSIDSSTGVITLNSGYSPLTEPEIVSPTINIISNISEEVVSFSNVVSIYISNNPVVIPKQTIQLFYPTFEFENTTYGFRIHDVVNTTGLFWQRLAPAPGALVGDDRPAENVNQKRLEVNIVRPSGGNQVPHESWAIMNSVDLTAYQFGFDVETEFFSNNQFVEYLSTDGSSPSFMKAYISTDYLGDFNSATWTEITDQLESNIESGGVFIEGNEFMGYPYPGDQNLRDFPNPDGLKDPAKNADNKWIRSTFNMADYVGMSNVTVAFRVHTTFEGSISYVFPFDRSGRYLISDFNITAYEQ</sequence>
<evidence type="ECO:0000313" key="1">
    <source>
        <dbReference type="EMBL" id="MFH6767503.1"/>
    </source>
</evidence>
<dbReference type="Proteomes" id="UP001610104">
    <property type="component" value="Unassembled WGS sequence"/>
</dbReference>
<dbReference type="EMBL" id="JBAWKC010000001">
    <property type="protein sequence ID" value="MFH6767503.1"/>
    <property type="molecule type" value="Genomic_DNA"/>
</dbReference>
<dbReference type="PROSITE" id="PS51257">
    <property type="entry name" value="PROKAR_LIPOPROTEIN"/>
    <property type="match status" value="1"/>
</dbReference>
<dbReference type="RefSeq" id="WP_395436800.1">
    <property type="nucleotide sequence ID" value="NZ_JBAWKC010000001.1"/>
</dbReference>
<gene>
    <name evidence="1" type="ORF">V8G56_02050</name>
</gene>
<accession>A0ABW7MNU2</accession>
<proteinExistence type="predicted"/>
<comment type="caution">
    <text evidence="1">The sequence shown here is derived from an EMBL/GenBank/DDBJ whole genome shotgun (WGS) entry which is preliminary data.</text>
</comment>
<reference evidence="1 2" key="1">
    <citation type="submission" date="2024-02" db="EMBL/GenBank/DDBJ databases">
        <title>A Gaetbulibacter species isolated from tidal flats and genomic insights of their niches.</title>
        <authorList>
            <person name="Ye Y."/>
        </authorList>
    </citation>
    <scope>NUCLEOTIDE SEQUENCE [LARGE SCALE GENOMIC DNA]</scope>
    <source>
        <strain evidence="1 2">KEM-8</strain>
    </source>
</reference>
<protein>
    <submittedName>
        <fullName evidence="1">Uncharacterized protein</fullName>
    </submittedName>
</protein>
<organism evidence="1 2">
    <name type="scientific">Gaetbulibacter aquiaggeris</name>
    <dbReference type="NCBI Taxonomy" id="1735373"/>
    <lineage>
        <taxon>Bacteria</taxon>
        <taxon>Pseudomonadati</taxon>
        <taxon>Bacteroidota</taxon>
        <taxon>Flavobacteriia</taxon>
        <taxon>Flavobacteriales</taxon>
        <taxon>Flavobacteriaceae</taxon>
        <taxon>Gaetbulibacter</taxon>
    </lineage>
</organism>
<keyword evidence="2" id="KW-1185">Reference proteome</keyword>